<sequence>MGKSLKVFMLFTDIGFLFYWAVTFLEWIPKQYLYQDYSNELLVAWNLSFIPLDLLISATGLISISCYNRQKEVWSTLCLISLVLTFCSGLQAIAFWAIRPDFDLAWWIPNLFLMAYPLFFFPSVMKKGVRAA</sequence>
<feature type="transmembrane region" description="Helical" evidence="1">
    <location>
        <begin position="48"/>
        <end position="67"/>
    </location>
</feature>
<accession>H3S949</accession>
<dbReference type="EMBL" id="AHKH01000001">
    <property type="protein sequence ID" value="EHQ64297.1"/>
    <property type="molecule type" value="Genomic_DNA"/>
</dbReference>
<keyword evidence="1" id="KW-0472">Membrane</keyword>
<evidence type="ECO:0000313" key="2">
    <source>
        <dbReference type="EMBL" id="EHQ64297.1"/>
    </source>
</evidence>
<keyword evidence="1" id="KW-1133">Transmembrane helix</keyword>
<keyword evidence="1" id="KW-0812">Transmembrane</keyword>
<dbReference type="RefSeq" id="WP_006674561.1">
    <property type="nucleotide sequence ID" value="NZ_AHKH01000001.1"/>
</dbReference>
<protein>
    <recommendedName>
        <fullName evidence="4">YvaD family protein</fullName>
    </recommendedName>
</protein>
<feature type="transmembrane region" description="Helical" evidence="1">
    <location>
        <begin position="104"/>
        <end position="121"/>
    </location>
</feature>
<keyword evidence="3" id="KW-1185">Reference proteome</keyword>
<evidence type="ECO:0000313" key="3">
    <source>
        <dbReference type="Proteomes" id="UP000003900"/>
    </source>
</evidence>
<evidence type="ECO:0008006" key="4">
    <source>
        <dbReference type="Google" id="ProtNLM"/>
    </source>
</evidence>
<dbReference type="Pfam" id="PF17314">
    <property type="entry name" value="DUF5360"/>
    <property type="match status" value="1"/>
</dbReference>
<evidence type="ECO:0000256" key="1">
    <source>
        <dbReference type="SAM" id="Phobius"/>
    </source>
</evidence>
<dbReference type="Proteomes" id="UP000003900">
    <property type="component" value="Unassembled WGS sequence"/>
</dbReference>
<dbReference type="OrthoDB" id="2469007at2"/>
<proteinExistence type="predicted"/>
<feature type="transmembrane region" description="Helical" evidence="1">
    <location>
        <begin position="7"/>
        <end position="28"/>
    </location>
</feature>
<dbReference type="AlphaFoldDB" id="H3S949"/>
<organism evidence="2 3">
    <name type="scientific">Paenibacillus dendritiformis C454</name>
    <dbReference type="NCBI Taxonomy" id="1131935"/>
    <lineage>
        <taxon>Bacteria</taxon>
        <taxon>Bacillati</taxon>
        <taxon>Bacillota</taxon>
        <taxon>Bacilli</taxon>
        <taxon>Bacillales</taxon>
        <taxon>Paenibacillaceae</taxon>
        <taxon>Paenibacillus</taxon>
    </lineage>
</organism>
<dbReference type="InterPro" id="IPR020348">
    <property type="entry name" value="Uncharacterised_YvaD"/>
</dbReference>
<gene>
    <name evidence="2" type="ORF">PDENDC454_00245</name>
</gene>
<comment type="caution">
    <text evidence="2">The sequence shown here is derived from an EMBL/GenBank/DDBJ whole genome shotgun (WGS) entry which is preliminary data.</text>
</comment>
<feature type="transmembrane region" description="Helical" evidence="1">
    <location>
        <begin position="74"/>
        <end position="98"/>
    </location>
</feature>
<name>H3S949_9BACL</name>
<dbReference type="PATRIC" id="fig|1131935.3.peg.49"/>
<dbReference type="STRING" id="1131935.PDENDC454_00245"/>
<reference evidence="2 3" key="1">
    <citation type="journal article" date="2012" name="J. Bacteriol.">
        <title>Genome Sequence of the Pattern-Forming Social Bacterium Paenibacillus dendritiformis C454 Chiral Morphotype.</title>
        <authorList>
            <person name="Sirota-Madi A."/>
            <person name="Olender T."/>
            <person name="Helman Y."/>
            <person name="Brainis I."/>
            <person name="Finkelshtein A."/>
            <person name="Roth D."/>
            <person name="Hagai E."/>
            <person name="Leshkowitz D."/>
            <person name="Brodsky L."/>
            <person name="Galatenko V."/>
            <person name="Nikolaev V."/>
            <person name="Gutnick D.L."/>
            <person name="Lancet D."/>
            <person name="Ben-Jacob E."/>
        </authorList>
    </citation>
    <scope>NUCLEOTIDE SEQUENCE [LARGE SCALE GENOMIC DNA]</scope>
    <source>
        <strain evidence="2 3">C454</strain>
    </source>
</reference>